<comment type="caution">
    <text evidence="5">The sequence shown here is derived from an EMBL/GenBank/DDBJ whole genome shotgun (WGS) entry which is preliminary data.</text>
</comment>
<dbReference type="PANTHER" id="PTHR11240">
    <property type="entry name" value="RIBONUCLEASE T2"/>
    <property type="match status" value="1"/>
</dbReference>
<sequence>MKFLSFAASLAISLSVVSAHAIHGPFIFAKRDVCPVDVDSCSSASGGVDTCCLPKNGFAKLSLQWHTKIGPADVFTVHGLWPDTCEGRIIADCDPSRAHDARSLFYLDIETRLANYHNAPEDFLDHMHTIWPTSKGAIDPPRCLTDHIDDQDVYSYFSKTLELRAKYDLHKALADKGILPGSNPNAADMHAAFVEAFNVDAQINCRSGTLTEIYLNFQVRNVDEYVLIAPNRPGTCKGHISYPAKEADSRSGTSDEDNSGNDGDDTGDVDIPSGKKTGHCAVDDTTVYYESGVSGQFSRCYSSKWQQKQCKSRRMCVSDTATKTHCA</sequence>
<dbReference type="Gene3D" id="3.90.730.10">
    <property type="entry name" value="Ribonuclease T2-like"/>
    <property type="match status" value="1"/>
</dbReference>
<dbReference type="Pfam" id="PF00445">
    <property type="entry name" value="Ribonuclease_T2"/>
    <property type="match status" value="1"/>
</dbReference>
<feature type="compositionally biased region" description="Acidic residues" evidence="3">
    <location>
        <begin position="254"/>
        <end position="268"/>
    </location>
</feature>
<evidence type="ECO:0000313" key="6">
    <source>
        <dbReference type="Proteomes" id="UP000696485"/>
    </source>
</evidence>
<evidence type="ECO:0000313" key="5">
    <source>
        <dbReference type="EMBL" id="KAF9334153.1"/>
    </source>
</evidence>
<dbReference type="InterPro" id="IPR018188">
    <property type="entry name" value="RNase_T2_His_AS_1"/>
</dbReference>
<dbReference type="AlphaFoldDB" id="A0A9P5SMZ7"/>
<keyword evidence="6" id="KW-1185">Reference proteome</keyword>
<dbReference type="GO" id="GO:0003723">
    <property type="term" value="F:RNA binding"/>
    <property type="evidence" value="ECO:0007669"/>
    <property type="project" value="InterPro"/>
</dbReference>
<comment type="similarity">
    <text evidence="1 2">Belongs to the RNase T2 family.</text>
</comment>
<keyword evidence="4" id="KW-0732">Signal</keyword>
<dbReference type="SUPFAM" id="SSF55895">
    <property type="entry name" value="Ribonuclease Rh-like"/>
    <property type="match status" value="1"/>
</dbReference>
<dbReference type="InterPro" id="IPR036430">
    <property type="entry name" value="RNase_T2-like_sf"/>
</dbReference>
<reference evidence="5" key="1">
    <citation type="journal article" date="2020" name="Fungal Divers.">
        <title>Resolving the Mortierellaceae phylogeny through synthesis of multi-gene phylogenetics and phylogenomics.</title>
        <authorList>
            <person name="Vandepol N."/>
            <person name="Liber J."/>
            <person name="Desiro A."/>
            <person name="Na H."/>
            <person name="Kennedy M."/>
            <person name="Barry K."/>
            <person name="Grigoriev I.V."/>
            <person name="Miller A.N."/>
            <person name="O'Donnell K."/>
            <person name="Stajich J.E."/>
            <person name="Bonito G."/>
        </authorList>
    </citation>
    <scope>NUCLEOTIDE SEQUENCE</scope>
    <source>
        <strain evidence="5">NVP1</strain>
    </source>
</reference>
<dbReference type="PANTHER" id="PTHR11240:SF22">
    <property type="entry name" value="RIBONUCLEASE T2"/>
    <property type="match status" value="1"/>
</dbReference>
<accession>A0A9P5SMZ7</accession>
<dbReference type="InterPro" id="IPR001568">
    <property type="entry name" value="RNase_T2-like"/>
</dbReference>
<dbReference type="GO" id="GO:0033897">
    <property type="term" value="F:ribonuclease T2 activity"/>
    <property type="evidence" value="ECO:0007669"/>
    <property type="project" value="InterPro"/>
</dbReference>
<proteinExistence type="inferred from homology"/>
<evidence type="ECO:0000256" key="3">
    <source>
        <dbReference type="SAM" id="MobiDB-lite"/>
    </source>
</evidence>
<dbReference type="EMBL" id="JAAAUY010000164">
    <property type="protein sequence ID" value="KAF9334153.1"/>
    <property type="molecule type" value="Genomic_DNA"/>
</dbReference>
<dbReference type="PROSITE" id="PS00530">
    <property type="entry name" value="RNASE_T2_1"/>
    <property type="match status" value="1"/>
</dbReference>
<feature type="chain" id="PRO_5040399638" evidence="4">
    <location>
        <begin position="20"/>
        <end position="327"/>
    </location>
</feature>
<organism evidence="5 6">
    <name type="scientific">Podila minutissima</name>
    <dbReference type="NCBI Taxonomy" id="64525"/>
    <lineage>
        <taxon>Eukaryota</taxon>
        <taxon>Fungi</taxon>
        <taxon>Fungi incertae sedis</taxon>
        <taxon>Mucoromycota</taxon>
        <taxon>Mortierellomycotina</taxon>
        <taxon>Mortierellomycetes</taxon>
        <taxon>Mortierellales</taxon>
        <taxon>Mortierellaceae</taxon>
        <taxon>Podila</taxon>
    </lineage>
</organism>
<evidence type="ECO:0000256" key="4">
    <source>
        <dbReference type="SAM" id="SignalP"/>
    </source>
</evidence>
<evidence type="ECO:0000256" key="1">
    <source>
        <dbReference type="ARBA" id="ARBA00007469"/>
    </source>
</evidence>
<name>A0A9P5SMZ7_9FUNG</name>
<evidence type="ECO:0000256" key="2">
    <source>
        <dbReference type="RuleBase" id="RU004328"/>
    </source>
</evidence>
<gene>
    <name evidence="5" type="primary">RNY1_2</name>
    <name evidence="5" type="ORF">BG006_002658</name>
</gene>
<feature type="region of interest" description="Disordered" evidence="3">
    <location>
        <begin position="239"/>
        <end position="275"/>
    </location>
</feature>
<dbReference type="GO" id="GO:0005576">
    <property type="term" value="C:extracellular region"/>
    <property type="evidence" value="ECO:0007669"/>
    <property type="project" value="TreeGrafter"/>
</dbReference>
<protein>
    <submittedName>
        <fullName evidence="5">Ribonuclease T2-like</fullName>
    </submittedName>
</protein>
<feature type="signal peptide" evidence="4">
    <location>
        <begin position="1"/>
        <end position="19"/>
    </location>
</feature>
<dbReference type="GO" id="GO:0006401">
    <property type="term" value="P:RNA catabolic process"/>
    <property type="evidence" value="ECO:0007669"/>
    <property type="project" value="TreeGrafter"/>
</dbReference>
<dbReference type="Proteomes" id="UP000696485">
    <property type="component" value="Unassembled WGS sequence"/>
</dbReference>